<protein>
    <recommendedName>
        <fullName evidence="5">LppC lipoprotein</fullName>
    </recommendedName>
</protein>
<organism evidence="3 4">
    <name type="scientific">Paucimonas lemoignei</name>
    <name type="common">Pseudomonas lemoignei</name>
    <dbReference type="NCBI Taxonomy" id="29443"/>
    <lineage>
        <taxon>Bacteria</taxon>
        <taxon>Pseudomonadati</taxon>
        <taxon>Pseudomonadota</taxon>
        <taxon>Betaproteobacteria</taxon>
        <taxon>Burkholderiales</taxon>
        <taxon>Burkholderiaceae</taxon>
        <taxon>Paucimonas</taxon>
    </lineage>
</organism>
<dbReference type="PANTHER" id="PTHR38038">
    <property type="entry name" value="PENICILLIN-BINDING PROTEIN ACTIVATOR LPOA"/>
    <property type="match status" value="1"/>
</dbReference>
<dbReference type="PANTHER" id="PTHR38038:SF1">
    <property type="entry name" value="PENICILLIN-BINDING PROTEIN ACTIVATOR LPOA"/>
    <property type="match status" value="1"/>
</dbReference>
<sequence length="390" mass="41305">MIGKAAKALLLSMVCGLCAPALANSTENASAAGMAPASPDVGAPGASVPGVVRIALLLPTQSETFGLAAQALRAGFMAAFEREPAGIDVTVVESADGEQNVLQAYADAQARADIVVGPLARADVAAIAKGGKVEKPSLALALPEAATEGEIALPPRMLAIGLSIEEEARQLASWAAGTKPGKAFVISTPIAWQRRAARAFAMQWQEKGNEAQQFEIASSSGYLSASGLAQLKKRLQDEKPALLFLGLDAFQSQQLQLALGKGPAAYGTSQLNPLSATDWRSAERRPEMNGVHLLDIPWQVQPDHPAAMVYPRWVTQADQRANPDLERLYALGIDAYRMARELALGRNSFELDGVTGRLAVKFGPEAYRFRRTAQPAMYQGGVVVPLSRAP</sequence>
<reference evidence="3 4" key="1">
    <citation type="submission" date="2019-03" db="EMBL/GenBank/DDBJ databases">
        <title>Genomic Encyclopedia of Type Strains, Phase IV (KMG-IV): sequencing the most valuable type-strain genomes for metagenomic binning, comparative biology and taxonomic classification.</title>
        <authorList>
            <person name="Goeker M."/>
        </authorList>
    </citation>
    <scope>NUCLEOTIDE SEQUENCE [LARGE SCALE GENOMIC DNA]</scope>
    <source>
        <strain evidence="3 4">DSM 7445</strain>
    </source>
</reference>
<keyword evidence="1" id="KW-0472">Membrane</keyword>
<dbReference type="EMBL" id="SLZQ01000003">
    <property type="protein sequence ID" value="TCS37867.1"/>
    <property type="molecule type" value="Genomic_DNA"/>
</dbReference>
<dbReference type="AlphaFoldDB" id="A0A4R3HX27"/>
<dbReference type="InterPro" id="IPR007443">
    <property type="entry name" value="LpoA"/>
</dbReference>
<evidence type="ECO:0000313" key="3">
    <source>
        <dbReference type="EMBL" id="TCS37867.1"/>
    </source>
</evidence>
<dbReference type="GO" id="GO:0031241">
    <property type="term" value="C:periplasmic side of cell outer membrane"/>
    <property type="evidence" value="ECO:0007669"/>
    <property type="project" value="TreeGrafter"/>
</dbReference>
<name>A0A4R3HX27_PAULE</name>
<accession>A0A4R3HX27</accession>
<dbReference type="GO" id="GO:0030234">
    <property type="term" value="F:enzyme regulator activity"/>
    <property type="evidence" value="ECO:0007669"/>
    <property type="project" value="TreeGrafter"/>
</dbReference>
<evidence type="ECO:0000256" key="1">
    <source>
        <dbReference type="ARBA" id="ARBA00023136"/>
    </source>
</evidence>
<keyword evidence="4" id="KW-1185">Reference proteome</keyword>
<dbReference type="Proteomes" id="UP000295382">
    <property type="component" value="Unassembled WGS sequence"/>
</dbReference>
<gene>
    <name evidence="3" type="ORF">EDC30_103159</name>
</gene>
<keyword evidence="2" id="KW-0732">Signal</keyword>
<dbReference type="GO" id="GO:0009252">
    <property type="term" value="P:peptidoglycan biosynthetic process"/>
    <property type="evidence" value="ECO:0007669"/>
    <property type="project" value="TreeGrafter"/>
</dbReference>
<evidence type="ECO:0000313" key="4">
    <source>
        <dbReference type="Proteomes" id="UP000295382"/>
    </source>
</evidence>
<evidence type="ECO:0000256" key="2">
    <source>
        <dbReference type="SAM" id="SignalP"/>
    </source>
</evidence>
<evidence type="ECO:0008006" key="5">
    <source>
        <dbReference type="Google" id="ProtNLM"/>
    </source>
</evidence>
<proteinExistence type="predicted"/>
<dbReference type="Pfam" id="PF04348">
    <property type="entry name" value="LppC"/>
    <property type="match status" value="2"/>
</dbReference>
<feature type="chain" id="PRO_5020905719" description="LppC lipoprotein" evidence="2">
    <location>
        <begin position="24"/>
        <end position="390"/>
    </location>
</feature>
<feature type="signal peptide" evidence="2">
    <location>
        <begin position="1"/>
        <end position="23"/>
    </location>
</feature>
<dbReference type="OrthoDB" id="9152130at2"/>
<dbReference type="Gene3D" id="3.40.50.2300">
    <property type="match status" value="2"/>
</dbReference>
<comment type="caution">
    <text evidence="3">The sequence shown here is derived from an EMBL/GenBank/DDBJ whole genome shotgun (WGS) entry which is preliminary data.</text>
</comment>
<dbReference type="InterPro" id="IPR028082">
    <property type="entry name" value="Peripla_BP_I"/>
</dbReference>
<dbReference type="SUPFAM" id="SSF53822">
    <property type="entry name" value="Periplasmic binding protein-like I"/>
    <property type="match status" value="1"/>
</dbReference>